<dbReference type="EMBL" id="KQ977410">
    <property type="protein sequence ID" value="KYN02911.1"/>
    <property type="molecule type" value="Genomic_DNA"/>
</dbReference>
<dbReference type="Proteomes" id="UP000078542">
    <property type="component" value="Unassembled WGS sequence"/>
</dbReference>
<protein>
    <submittedName>
        <fullName evidence="1">Uncharacterized protein</fullName>
    </submittedName>
</protein>
<dbReference type="AlphaFoldDB" id="A0A151IJK6"/>
<accession>A0A151IJK6</accession>
<sequence>MKFKMPSIANKYSISECMSITMNNRRKWMMENAVSIDEILDEFPRLGDFSGEMIDEEFERLHKGASDRFLARFVSFYVPRILIYCSTARPELFRKSAFIKDDALRALTLLADLLPVSNAVREGKRKRKGTSMENLSKGKNIDWENMKFTLQHFQILLYYEYGLKEQT</sequence>
<gene>
    <name evidence="1" type="ORF">ALC62_06257</name>
</gene>
<evidence type="ECO:0000313" key="1">
    <source>
        <dbReference type="EMBL" id="KYN02911.1"/>
    </source>
</evidence>
<proteinExistence type="predicted"/>
<keyword evidence="2" id="KW-1185">Reference proteome</keyword>
<name>A0A151IJK6_9HYME</name>
<organism evidence="1 2">
    <name type="scientific">Cyphomyrmex costatus</name>
    <dbReference type="NCBI Taxonomy" id="456900"/>
    <lineage>
        <taxon>Eukaryota</taxon>
        <taxon>Metazoa</taxon>
        <taxon>Ecdysozoa</taxon>
        <taxon>Arthropoda</taxon>
        <taxon>Hexapoda</taxon>
        <taxon>Insecta</taxon>
        <taxon>Pterygota</taxon>
        <taxon>Neoptera</taxon>
        <taxon>Endopterygota</taxon>
        <taxon>Hymenoptera</taxon>
        <taxon>Apocrita</taxon>
        <taxon>Aculeata</taxon>
        <taxon>Formicoidea</taxon>
        <taxon>Formicidae</taxon>
        <taxon>Myrmicinae</taxon>
        <taxon>Cyphomyrmex</taxon>
    </lineage>
</organism>
<reference evidence="1 2" key="1">
    <citation type="submission" date="2016-03" db="EMBL/GenBank/DDBJ databases">
        <title>Cyphomyrmex costatus WGS genome.</title>
        <authorList>
            <person name="Nygaard S."/>
            <person name="Hu H."/>
            <person name="Boomsma J."/>
            <person name="Zhang G."/>
        </authorList>
    </citation>
    <scope>NUCLEOTIDE SEQUENCE [LARGE SCALE GENOMIC DNA]</scope>
    <source>
        <strain evidence="1">MS0001</strain>
        <tissue evidence="1">Whole body</tissue>
    </source>
</reference>
<evidence type="ECO:0000313" key="2">
    <source>
        <dbReference type="Proteomes" id="UP000078542"/>
    </source>
</evidence>